<evidence type="ECO:0000313" key="3">
    <source>
        <dbReference type="Proteomes" id="UP000007799"/>
    </source>
</evidence>
<dbReference type="EMBL" id="GL832973">
    <property type="protein sequence ID" value="EGD75817.1"/>
    <property type="molecule type" value="Genomic_DNA"/>
</dbReference>
<dbReference type="PANTHER" id="PTHR15414">
    <property type="entry name" value="OS-9-RELATED"/>
    <property type="match status" value="1"/>
</dbReference>
<dbReference type="OrthoDB" id="3972855at2759"/>
<dbReference type="GeneID" id="16072298"/>
<organism evidence="3">
    <name type="scientific">Salpingoeca rosetta (strain ATCC 50818 / BSB-021)</name>
    <dbReference type="NCBI Taxonomy" id="946362"/>
    <lineage>
        <taxon>Eukaryota</taxon>
        <taxon>Choanoflagellata</taxon>
        <taxon>Craspedida</taxon>
        <taxon>Salpingoecidae</taxon>
        <taxon>Salpingoeca</taxon>
    </lineage>
</organism>
<dbReference type="RefSeq" id="XP_004991738.1">
    <property type="nucleotide sequence ID" value="XM_004991681.1"/>
</dbReference>
<gene>
    <name evidence="2" type="ORF">PTSG_07935</name>
</gene>
<reference evidence="2" key="1">
    <citation type="submission" date="2009-08" db="EMBL/GenBank/DDBJ databases">
        <title>Annotation of Salpingoeca rosetta.</title>
        <authorList>
            <consortium name="The Broad Institute Genome Sequencing Platform"/>
            <person name="Russ C."/>
            <person name="Cuomo C."/>
            <person name="Burger G."/>
            <person name="Gray M.W."/>
            <person name="Holland P.W.H."/>
            <person name="King N."/>
            <person name="Lang F.B.F."/>
            <person name="Roger A.J."/>
            <person name="Ruiz-Trillo I."/>
            <person name="Young S.K."/>
            <person name="Zeng Q."/>
            <person name="Gargeya S."/>
            <person name="Alvarado L."/>
            <person name="Berlin A."/>
            <person name="Chapman S.B."/>
            <person name="Chen Z."/>
            <person name="Freedman E."/>
            <person name="Gellesch M."/>
            <person name="Goldberg J."/>
            <person name="Griggs A."/>
            <person name="Gujja S."/>
            <person name="Heilman E."/>
            <person name="Heiman D."/>
            <person name="Howarth C."/>
            <person name="Mehta T."/>
            <person name="Neiman D."/>
            <person name="Pearson M."/>
            <person name="Roberts A."/>
            <person name="Saif S."/>
            <person name="Shea T."/>
            <person name="Shenoy N."/>
            <person name="Sisk P."/>
            <person name="Stolte C."/>
            <person name="Sykes S."/>
            <person name="White J."/>
            <person name="Yandava C."/>
            <person name="Haas B."/>
            <person name="Nusbaum C."/>
            <person name="Birren B."/>
        </authorList>
    </citation>
    <scope>NUCLEOTIDE SEQUENCE [LARGE SCALE GENOMIC DNA]</scope>
    <source>
        <strain evidence="2">ATCC 50818</strain>
    </source>
</reference>
<dbReference type="InterPro" id="IPR009011">
    <property type="entry name" value="Man6P_isomerase_rcpt-bd_dom_sf"/>
</dbReference>
<dbReference type="GO" id="GO:0005788">
    <property type="term" value="C:endoplasmic reticulum lumen"/>
    <property type="evidence" value="ECO:0007669"/>
    <property type="project" value="TreeGrafter"/>
</dbReference>
<accession>F2UGR7</accession>
<protein>
    <submittedName>
        <fullName evidence="2">Uncharacterized protein</fullName>
    </submittedName>
</protein>
<sequence>MTNRLQQHDRAAAATTITTSFVLDEQDAQDKSTHVVFHGDFGLQDLAQEMNLDLPSVYRHMSSWASIHMARKNGQQYECFMPTSDQARAMEQDVGQSFHATLADVQVEMTSACVTEVCPEERIEQYHTDASGRIIDDKTDDIPAVILLGFGSRVFHKHYGPDTAASSSDNNGDDGGGHSGDAHTKPYRREKKRVVDGVDGDDDDDNGNSDSASKAPPPLQSPRVSISRLPEHVTSGRAKALANDPLTQGRFIVETFEGGHPCPKTGMPRRSDVLYVCDGWWLARLDALSKTVPAHSAPHPRITHVEESPTCNYLVVVHVPSFCSARRRRQQQQSLLCTWCFDANDVHLPAIRSGLIPEGTGDHGGGRDDDGGDGGHHSNFGGDAFGLHRHTSSAVDIAVDEEVVCAQACVDPWQRVVLSDACKHCLEDVRTRILGNFLGLYTCRGEQVIRLSLTYARFDATTFLFVVGGDAHFFYDRTYGSYEYIGVLDPRDRKFLLSSGRWHVRPRDFYPAPLRGAFTADWSTMTGSVPACMDGPFHFRRVVLPPADLYTSSTPAVWSSKWAGRVSSLISRHAPHTSPTAALLHVLPPEALWFTPVHVTRKPAAVIRGVCKAQSFDQLLQGVLVRQTIFTTIDGRRATCFRGICLQLCARLTRPYTLGCLAEIWALTGLPLNAVMSPLRAPERQLLWWQGQRLHHIMMDMRVHRHFSHRTPYTTYCSTIRALSPEHAIRDMSRFVPSTYRDKLAAWIYRAKDAPKTLRTDVRQVELEGAVYVYLHHASERIGSSIDAFQRTSWEESAVLAGIHRFRESHDGL</sequence>
<dbReference type="InParanoid" id="F2UGR7"/>
<dbReference type="KEGG" id="sre:PTSG_07935"/>
<evidence type="ECO:0000313" key="2">
    <source>
        <dbReference type="EMBL" id="EGD75817.1"/>
    </source>
</evidence>
<keyword evidence="3" id="KW-1185">Reference proteome</keyword>
<dbReference type="GO" id="GO:0030968">
    <property type="term" value="P:endoplasmic reticulum unfolded protein response"/>
    <property type="evidence" value="ECO:0007669"/>
    <property type="project" value="InterPro"/>
</dbReference>
<evidence type="ECO:0000256" key="1">
    <source>
        <dbReference type="SAM" id="MobiDB-lite"/>
    </source>
</evidence>
<dbReference type="GO" id="GO:0030970">
    <property type="term" value="P:retrograde protein transport, ER to cytosol"/>
    <property type="evidence" value="ECO:0007669"/>
    <property type="project" value="TreeGrafter"/>
</dbReference>
<name>F2UGR7_SALR5</name>
<dbReference type="Proteomes" id="UP000007799">
    <property type="component" value="Unassembled WGS sequence"/>
</dbReference>
<dbReference type="PANTHER" id="PTHR15414:SF0">
    <property type="entry name" value="ENDOPLASMIC RETICULUM LECTIN 1"/>
    <property type="match status" value="1"/>
</dbReference>
<dbReference type="Gene3D" id="2.70.130.10">
    <property type="entry name" value="Mannose-6-phosphate receptor binding domain"/>
    <property type="match status" value="1"/>
</dbReference>
<dbReference type="InterPro" id="IPR045149">
    <property type="entry name" value="OS-9-like"/>
</dbReference>
<feature type="compositionally biased region" description="Acidic residues" evidence="1">
    <location>
        <begin position="198"/>
        <end position="207"/>
    </location>
</feature>
<proteinExistence type="predicted"/>
<feature type="region of interest" description="Disordered" evidence="1">
    <location>
        <begin position="161"/>
        <end position="225"/>
    </location>
</feature>
<dbReference type="AlphaFoldDB" id="F2UGR7"/>